<dbReference type="InterPro" id="IPR017945">
    <property type="entry name" value="DHBP_synth_RibB-like_a/b_dom"/>
</dbReference>
<dbReference type="Gene3D" id="3.90.870.10">
    <property type="entry name" value="DHBP synthase"/>
    <property type="match status" value="1"/>
</dbReference>
<dbReference type="AlphaFoldDB" id="A0A524RMM4"/>
<evidence type="ECO:0000256" key="10">
    <source>
        <dbReference type="ARBA" id="ARBA00029774"/>
    </source>
</evidence>
<comment type="caution">
    <text evidence="13">The sequence shown here is derived from an EMBL/GenBank/DDBJ whole genome shotgun (WGS) entry which is preliminary data.</text>
</comment>
<feature type="domain" description="YrdC-like" evidence="12">
    <location>
        <begin position="5"/>
        <end position="189"/>
    </location>
</feature>
<evidence type="ECO:0000256" key="7">
    <source>
        <dbReference type="ARBA" id="ARBA00022695"/>
    </source>
</evidence>
<organism evidence="13 14">
    <name type="scientific">Aphanocapsa feldmannii 277cV</name>
    <dbReference type="NCBI Taxonomy" id="2507553"/>
    <lineage>
        <taxon>Bacteria</taxon>
        <taxon>Bacillati</taxon>
        <taxon>Cyanobacteriota</taxon>
        <taxon>Cyanophyceae</taxon>
        <taxon>Oscillatoriophycideae</taxon>
        <taxon>Chroococcales</taxon>
        <taxon>Microcystaceae</taxon>
        <taxon>Aphanocapsa</taxon>
    </lineage>
</organism>
<evidence type="ECO:0000256" key="5">
    <source>
        <dbReference type="ARBA" id="ARBA00022679"/>
    </source>
</evidence>
<dbReference type="GO" id="GO:0061710">
    <property type="term" value="F:L-threonylcarbamoyladenylate synthase"/>
    <property type="evidence" value="ECO:0007669"/>
    <property type="project" value="UniProtKB-EC"/>
</dbReference>
<comment type="similarity">
    <text evidence="2">Belongs to the SUA5 family.</text>
</comment>
<protein>
    <recommendedName>
        <fullName evidence="10">L-threonylcarbamoyladenylate synthase</fullName>
        <ecNumber evidence="3">2.7.7.87</ecNumber>
    </recommendedName>
    <alternativeName>
        <fullName evidence="10">L-threonylcarbamoyladenylate synthase</fullName>
    </alternativeName>
</protein>
<dbReference type="InterPro" id="IPR006070">
    <property type="entry name" value="Sua5-like_dom"/>
</dbReference>
<dbReference type="SUPFAM" id="SSF55821">
    <property type="entry name" value="YrdC/RibB"/>
    <property type="match status" value="1"/>
</dbReference>
<evidence type="ECO:0000256" key="6">
    <source>
        <dbReference type="ARBA" id="ARBA00022694"/>
    </source>
</evidence>
<sequence length="195" mass="20586">MVDCLPGLERLLDHLERGGVVAFPTDTVPALAARPPHGTHLWQLKRRPADKPLILMGHSQELLFSALGSAPLTPWQEQAGRCWPGAVTLVLPAAEGVAEQLNPHAPHSLGLRIPAAAAALALLRRSGPLATTSANHSGRPALLDPASIAAVFPEVCVWSELGWPRSAGLASTVLAWQGGGWRCLRRGAVDPLSLC</sequence>
<name>A0A524RMM4_9CHRO</name>
<dbReference type="GO" id="GO:0006450">
    <property type="term" value="P:regulation of translational fidelity"/>
    <property type="evidence" value="ECO:0007669"/>
    <property type="project" value="TreeGrafter"/>
</dbReference>
<comment type="catalytic activity">
    <reaction evidence="11">
        <text>L-threonine + hydrogencarbonate + ATP = L-threonylcarbamoyladenylate + diphosphate + H2O</text>
        <dbReference type="Rhea" id="RHEA:36407"/>
        <dbReference type="ChEBI" id="CHEBI:15377"/>
        <dbReference type="ChEBI" id="CHEBI:17544"/>
        <dbReference type="ChEBI" id="CHEBI:30616"/>
        <dbReference type="ChEBI" id="CHEBI:33019"/>
        <dbReference type="ChEBI" id="CHEBI:57926"/>
        <dbReference type="ChEBI" id="CHEBI:73682"/>
        <dbReference type="EC" id="2.7.7.87"/>
    </reaction>
</comment>
<keyword evidence="6" id="KW-0819">tRNA processing</keyword>
<keyword evidence="5" id="KW-0808">Transferase</keyword>
<evidence type="ECO:0000256" key="3">
    <source>
        <dbReference type="ARBA" id="ARBA00012584"/>
    </source>
</evidence>
<dbReference type="Pfam" id="PF01300">
    <property type="entry name" value="Sua5_yciO_yrdC"/>
    <property type="match status" value="1"/>
</dbReference>
<keyword evidence="7" id="KW-0548">Nucleotidyltransferase</keyword>
<comment type="subcellular location">
    <subcellularLocation>
        <location evidence="1">Cytoplasm</location>
    </subcellularLocation>
</comment>
<dbReference type="PANTHER" id="PTHR17490">
    <property type="entry name" value="SUA5"/>
    <property type="match status" value="1"/>
</dbReference>
<evidence type="ECO:0000256" key="2">
    <source>
        <dbReference type="ARBA" id="ARBA00007663"/>
    </source>
</evidence>
<proteinExistence type="inferred from homology"/>
<dbReference type="EC" id="2.7.7.87" evidence="3"/>
<evidence type="ECO:0000256" key="9">
    <source>
        <dbReference type="ARBA" id="ARBA00022840"/>
    </source>
</evidence>
<dbReference type="PROSITE" id="PS51163">
    <property type="entry name" value="YRDC"/>
    <property type="match status" value="1"/>
</dbReference>
<reference evidence="13 14" key="1">
    <citation type="journal article" date="2019" name="mSystems">
        <title>Life at home and on the roam: Genomic adaptions reflect the dual lifestyle of an intracellular, facultative symbiont.</title>
        <authorList>
            <person name="Burgsdorf I."/>
        </authorList>
    </citation>
    <scope>NUCLEOTIDE SEQUENCE [LARGE SCALE GENOMIC DNA]</scope>
    <source>
        <strain evidence="13">277cV</strain>
    </source>
</reference>
<evidence type="ECO:0000256" key="8">
    <source>
        <dbReference type="ARBA" id="ARBA00022741"/>
    </source>
</evidence>
<evidence type="ECO:0000256" key="4">
    <source>
        <dbReference type="ARBA" id="ARBA00022490"/>
    </source>
</evidence>
<dbReference type="GO" id="GO:0005737">
    <property type="term" value="C:cytoplasm"/>
    <property type="evidence" value="ECO:0007669"/>
    <property type="project" value="UniProtKB-SubCell"/>
</dbReference>
<accession>A0A524RMM4</accession>
<keyword evidence="4" id="KW-0963">Cytoplasm</keyword>
<dbReference type="GO" id="GO:0008033">
    <property type="term" value="P:tRNA processing"/>
    <property type="evidence" value="ECO:0007669"/>
    <property type="project" value="UniProtKB-KW"/>
</dbReference>
<evidence type="ECO:0000313" key="13">
    <source>
        <dbReference type="EMBL" id="TGG91895.1"/>
    </source>
</evidence>
<dbReference type="InterPro" id="IPR050156">
    <property type="entry name" value="TC-AMP_synthase_SUA5"/>
</dbReference>
<dbReference type="GO" id="GO:0000049">
    <property type="term" value="F:tRNA binding"/>
    <property type="evidence" value="ECO:0007669"/>
    <property type="project" value="TreeGrafter"/>
</dbReference>
<evidence type="ECO:0000256" key="1">
    <source>
        <dbReference type="ARBA" id="ARBA00004496"/>
    </source>
</evidence>
<dbReference type="GO" id="GO:0003725">
    <property type="term" value="F:double-stranded RNA binding"/>
    <property type="evidence" value="ECO:0007669"/>
    <property type="project" value="InterPro"/>
</dbReference>
<dbReference type="EMBL" id="SRMO01000070">
    <property type="protein sequence ID" value="TGG91895.1"/>
    <property type="molecule type" value="Genomic_DNA"/>
</dbReference>
<keyword evidence="8" id="KW-0547">Nucleotide-binding</keyword>
<evidence type="ECO:0000259" key="12">
    <source>
        <dbReference type="PROSITE" id="PS51163"/>
    </source>
</evidence>
<evidence type="ECO:0000256" key="11">
    <source>
        <dbReference type="ARBA" id="ARBA00048366"/>
    </source>
</evidence>
<gene>
    <name evidence="13" type="ORF">ERJ67_06945</name>
</gene>
<dbReference type="PANTHER" id="PTHR17490:SF16">
    <property type="entry name" value="THREONYLCARBAMOYL-AMP SYNTHASE"/>
    <property type="match status" value="1"/>
</dbReference>
<dbReference type="GO" id="GO:0005524">
    <property type="term" value="F:ATP binding"/>
    <property type="evidence" value="ECO:0007669"/>
    <property type="project" value="UniProtKB-KW"/>
</dbReference>
<evidence type="ECO:0000313" key="14">
    <source>
        <dbReference type="Proteomes" id="UP000317990"/>
    </source>
</evidence>
<dbReference type="Proteomes" id="UP000317990">
    <property type="component" value="Unassembled WGS sequence"/>
</dbReference>
<keyword evidence="9" id="KW-0067">ATP-binding</keyword>